<sequence length="158" mass="17898">MKRRQILSAGVVPVRRVGSEMRFLILRCYSYWDFPKGETEPGEDPLNAARREVTEETGLLDLDFRWGTPFVETPPYGRGKIARYYLAESPRGDVALGINPQLGFPEHQEFRWVTLEEANTLLNDRVRAVLDWAAQRIGESPEASAAGSVNRPPESRLP</sequence>
<evidence type="ECO:0000259" key="9">
    <source>
        <dbReference type="PROSITE" id="PS51462"/>
    </source>
</evidence>
<dbReference type="GO" id="GO:0004081">
    <property type="term" value="F:bis(5'-nucleosyl)-tetraphosphatase (asymmetrical) activity"/>
    <property type="evidence" value="ECO:0007669"/>
    <property type="project" value="TreeGrafter"/>
</dbReference>
<dbReference type="STRING" id="1058.SAMN05421783_11981"/>
<dbReference type="InterPro" id="IPR015797">
    <property type="entry name" value="NUDIX_hydrolase-like_dom_sf"/>
</dbReference>
<dbReference type="PROSITE" id="PS51462">
    <property type="entry name" value="NUDIX"/>
    <property type="match status" value="1"/>
</dbReference>
<dbReference type="PROSITE" id="PS00893">
    <property type="entry name" value="NUDIX_BOX"/>
    <property type="match status" value="1"/>
</dbReference>
<reference evidence="11" key="1">
    <citation type="submission" date="2016-10" db="EMBL/GenBank/DDBJ databases">
        <authorList>
            <person name="Varghese N."/>
            <person name="Submissions S."/>
        </authorList>
    </citation>
    <scope>NUCLEOTIDE SEQUENCE [LARGE SCALE GENOMIC DNA]</scope>
    <source>
        <strain evidence="11">DSM 217</strain>
    </source>
</reference>
<dbReference type="InterPro" id="IPR003565">
    <property type="entry name" value="Tetra_PHTase"/>
</dbReference>
<dbReference type="PANTHER" id="PTHR21340">
    <property type="entry name" value="DIADENOSINE 5,5-P1,P4-TETRAPHOSPHATE PYROPHOSPHOHYDROLASE MUTT"/>
    <property type="match status" value="1"/>
</dbReference>
<evidence type="ECO:0000256" key="3">
    <source>
        <dbReference type="ARBA" id="ARBA00018911"/>
    </source>
</evidence>
<feature type="region of interest" description="Disordered" evidence="8">
    <location>
        <begin position="139"/>
        <end position="158"/>
    </location>
</feature>
<organism evidence="10 11">
    <name type="scientific">Thiocapsa roseopersicina</name>
    <dbReference type="NCBI Taxonomy" id="1058"/>
    <lineage>
        <taxon>Bacteria</taxon>
        <taxon>Pseudomonadati</taxon>
        <taxon>Pseudomonadota</taxon>
        <taxon>Gammaproteobacteria</taxon>
        <taxon>Chromatiales</taxon>
        <taxon>Chromatiaceae</taxon>
        <taxon>Thiocapsa</taxon>
    </lineage>
</organism>
<dbReference type="GO" id="GO:0000166">
    <property type="term" value="F:nucleotide binding"/>
    <property type="evidence" value="ECO:0007669"/>
    <property type="project" value="UniProtKB-KW"/>
</dbReference>
<dbReference type="Pfam" id="PF00293">
    <property type="entry name" value="NUDIX"/>
    <property type="match status" value="1"/>
</dbReference>
<evidence type="ECO:0000256" key="8">
    <source>
        <dbReference type="SAM" id="MobiDB-lite"/>
    </source>
</evidence>
<evidence type="ECO:0000313" key="11">
    <source>
        <dbReference type="Proteomes" id="UP000198816"/>
    </source>
</evidence>
<dbReference type="InterPro" id="IPR051325">
    <property type="entry name" value="Nudix_hydrolase_domain"/>
</dbReference>
<dbReference type="OrthoDB" id="7066556at2"/>
<dbReference type="InterPro" id="IPR020084">
    <property type="entry name" value="NUDIX_hydrolase_CS"/>
</dbReference>
<proteinExistence type="inferred from homology"/>
<protein>
    <recommendedName>
        <fullName evidence="3">Bis(5'-nucleosyl)-tetraphosphatase [asymmetrical]</fullName>
    </recommendedName>
    <alternativeName>
        <fullName evidence="6">Diadenosine 5',5'''-P1,P4-tetraphosphate asymmetrical hydrolase</fullName>
    </alternativeName>
</protein>
<keyword evidence="5 7" id="KW-0378">Hydrolase</keyword>
<dbReference type="PANTHER" id="PTHR21340:SF0">
    <property type="entry name" value="BIS(5'-NUCLEOSYL)-TETRAPHOSPHATASE [ASYMMETRICAL]"/>
    <property type="match status" value="1"/>
</dbReference>
<dbReference type="PRINTS" id="PR00502">
    <property type="entry name" value="NUDIXFAMILY"/>
</dbReference>
<evidence type="ECO:0000256" key="4">
    <source>
        <dbReference type="ARBA" id="ARBA00022741"/>
    </source>
</evidence>
<comment type="cofactor">
    <cofactor evidence="1">
        <name>Mg(2+)</name>
        <dbReference type="ChEBI" id="CHEBI:18420"/>
    </cofactor>
</comment>
<feature type="domain" description="Nudix hydrolase" evidence="9">
    <location>
        <begin position="4"/>
        <end position="135"/>
    </location>
</feature>
<evidence type="ECO:0000256" key="6">
    <source>
        <dbReference type="ARBA" id="ARBA00032644"/>
    </source>
</evidence>
<dbReference type="CDD" id="cd03428">
    <property type="entry name" value="NUDIX_Ap4A_Nudt2"/>
    <property type="match status" value="1"/>
</dbReference>
<dbReference type="EMBL" id="FNNZ01000019">
    <property type="protein sequence ID" value="SDX28568.1"/>
    <property type="molecule type" value="Genomic_DNA"/>
</dbReference>
<dbReference type="SUPFAM" id="SSF55811">
    <property type="entry name" value="Nudix"/>
    <property type="match status" value="1"/>
</dbReference>
<evidence type="ECO:0000313" key="10">
    <source>
        <dbReference type="EMBL" id="SDX28568.1"/>
    </source>
</evidence>
<dbReference type="InterPro" id="IPR000086">
    <property type="entry name" value="NUDIX_hydrolase_dom"/>
</dbReference>
<keyword evidence="11" id="KW-1185">Reference proteome</keyword>
<accession>A0A1H3AGW5</accession>
<name>A0A1H3AGW5_THIRO</name>
<dbReference type="Gene3D" id="3.90.79.10">
    <property type="entry name" value="Nucleoside Triphosphate Pyrophosphohydrolase"/>
    <property type="match status" value="1"/>
</dbReference>
<evidence type="ECO:0000256" key="2">
    <source>
        <dbReference type="ARBA" id="ARBA00005582"/>
    </source>
</evidence>
<dbReference type="GO" id="GO:0006167">
    <property type="term" value="P:AMP biosynthetic process"/>
    <property type="evidence" value="ECO:0007669"/>
    <property type="project" value="TreeGrafter"/>
</dbReference>
<dbReference type="AlphaFoldDB" id="A0A1H3AGW5"/>
<dbReference type="GO" id="GO:0006754">
    <property type="term" value="P:ATP biosynthetic process"/>
    <property type="evidence" value="ECO:0007669"/>
    <property type="project" value="TreeGrafter"/>
</dbReference>
<evidence type="ECO:0000256" key="1">
    <source>
        <dbReference type="ARBA" id="ARBA00001946"/>
    </source>
</evidence>
<gene>
    <name evidence="10" type="ORF">SAMN05421783_11981</name>
</gene>
<dbReference type="InterPro" id="IPR020476">
    <property type="entry name" value="Nudix_hydrolase"/>
</dbReference>
<comment type="similarity">
    <text evidence="2 7">Belongs to the Nudix hydrolase family.</text>
</comment>
<dbReference type="Proteomes" id="UP000198816">
    <property type="component" value="Unassembled WGS sequence"/>
</dbReference>
<dbReference type="RefSeq" id="WP_093035442.1">
    <property type="nucleotide sequence ID" value="NZ_FNNZ01000019.1"/>
</dbReference>
<evidence type="ECO:0000256" key="5">
    <source>
        <dbReference type="ARBA" id="ARBA00022801"/>
    </source>
</evidence>
<keyword evidence="4" id="KW-0547">Nucleotide-binding</keyword>
<evidence type="ECO:0000256" key="7">
    <source>
        <dbReference type="RuleBase" id="RU003476"/>
    </source>
</evidence>